<dbReference type="PROSITE" id="PS01124">
    <property type="entry name" value="HTH_ARAC_FAMILY_2"/>
    <property type="match status" value="1"/>
</dbReference>
<proteinExistence type="predicted"/>
<evidence type="ECO:0000256" key="7">
    <source>
        <dbReference type="ARBA" id="ARBA00023163"/>
    </source>
</evidence>
<dbReference type="PANTHER" id="PTHR42713:SF3">
    <property type="entry name" value="TRANSCRIPTIONAL REGULATORY PROTEIN HPTR"/>
    <property type="match status" value="1"/>
</dbReference>
<dbReference type="GO" id="GO:0005737">
    <property type="term" value="C:cytoplasm"/>
    <property type="evidence" value="ECO:0007669"/>
    <property type="project" value="UniProtKB-SubCell"/>
</dbReference>
<dbReference type="PANTHER" id="PTHR42713">
    <property type="entry name" value="HISTIDINE KINASE-RELATED"/>
    <property type="match status" value="1"/>
</dbReference>
<dbReference type="Pfam" id="PF12833">
    <property type="entry name" value="HTH_18"/>
    <property type="match status" value="1"/>
</dbReference>
<dbReference type="SUPFAM" id="SSF52172">
    <property type="entry name" value="CheY-like"/>
    <property type="match status" value="1"/>
</dbReference>
<evidence type="ECO:0000256" key="3">
    <source>
        <dbReference type="ARBA" id="ARBA00022553"/>
    </source>
</evidence>
<keyword evidence="6" id="KW-0238">DNA-binding</keyword>
<evidence type="ECO:0000256" key="5">
    <source>
        <dbReference type="ARBA" id="ARBA00023015"/>
    </source>
</evidence>
<dbReference type="InterPro" id="IPR020449">
    <property type="entry name" value="Tscrpt_reg_AraC-type_HTH"/>
</dbReference>
<dbReference type="Gene3D" id="3.40.50.2300">
    <property type="match status" value="1"/>
</dbReference>
<keyword evidence="3 8" id="KW-0597">Phosphoprotein</keyword>
<sequence>MIKVMIVDDEILAIEHLKILLNWEELGFEIIGEALSAKKAMELVRSTYPQVIFMDIRMPVVDGLSLSEKILALNPNMKIVLLTSHRDFEYAKKAINIGISHFLLKHEMNKLNLAKELRKIHEELVGEEEIARSVKSQSIRDLLFFGHKTGINKFYQKGNKGNYCMFYLKVDRPYPIFDERIERNSKFQRLNLECIKENSEEVEFVEVIPIDKEKAVLLCSTRKKSTEGENWKIFYHIALKLQREFVNSGVSVSIFISPLFKNIEQLTEIYAQCEEKSSALVLFDKGSILNLQNLIVSDLDIQENCREIARCINEHNDDFVQMVQDAFELVKLNFHPVTLRFLCKELISLLENLRNQHHLPSYLDTDVRNELHADELFNLKDIMQWIIDEYRKITSTKDEINYSTKVELTLRYIHENYQRDFTMNEIGEKLSISGDHLRHIFKKETGNTILDYLTWYRIEQSKKLLQKEEYKIYEIGEMIGYKTSQYFSLVFKKMTGATPKEYKESLNKKR</sequence>
<dbReference type="PRINTS" id="PR00032">
    <property type="entry name" value="HTHARAC"/>
</dbReference>
<dbReference type="Proteomes" id="UP000321363">
    <property type="component" value="Unassembled WGS sequence"/>
</dbReference>
<dbReference type="AlphaFoldDB" id="A0A5C6W4E9"/>
<evidence type="ECO:0000256" key="4">
    <source>
        <dbReference type="ARBA" id="ARBA00023012"/>
    </source>
</evidence>
<dbReference type="InterPro" id="IPR018060">
    <property type="entry name" value="HTH_AraC"/>
</dbReference>
<name>A0A5C6W4E9_9BACI</name>
<dbReference type="GO" id="GO:0000160">
    <property type="term" value="P:phosphorelay signal transduction system"/>
    <property type="evidence" value="ECO:0007669"/>
    <property type="project" value="UniProtKB-KW"/>
</dbReference>
<evidence type="ECO:0000256" key="2">
    <source>
        <dbReference type="ARBA" id="ARBA00022490"/>
    </source>
</evidence>
<keyword evidence="4" id="KW-0902">Two-component regulatory system</keyword>
<dbReference type="InterPro" id="IPR011006">
    <property type="entry name" value="CheY-like_superfamily"/>
</dbReference>
<comment type="subcellular location">
    <subcellularLocation>
        <location evidence="1">Cytoplasm</location>
    </subcellularLocation>
</comment>
<evidence type="ECO:0000313" key="11">
    <source>
        <dbReference type="EMBL" id="TXC92661.1"/>
    </source>
</evidence>
<evidence type="ECO:0000259" key="9">
    <source>
        <dbReference type="PROSITE" id="PS01124"/>
    </source>
</evidence>
<keyword evidence="2" id="KW-0963">Cytoplasm</keyword>
<gene>
    <name evidence="11" type="ORF">FS935_00150</name>
</gene>
<dbReference type="SMART" id="SM00342">
    <property type="entry name" value="HTH_ARAC"/>
    <property type="match status" value="1"/>
</dbReference>
<dbReference type="EMBL" id="VOQF01000001">
    <property type="protein sequence ID" value="TXC92661.1"/>
    <property type="molecule type" value="Genomic_DNA"/>
</dbReference>
<evidence type="ECO:0000313" key="12">
    <source>
        <dbReference type="Proteomes" id="UP000321363"/>
    </source>
</evidence>
<dbReference type="PROSITE" id="PS50110">
    <property type="entry name" value="RESPONSE_REGULATORY"/>
    <property type="match status" value="1"/>
</dbReference>
<accession>A0A5C6W4E9</accession>
<evidence type="ECO:0000256" key="1">
    <source>
        <dbReference type="ARBA" id="ARBA00004496"/>
    </source>
</evidence>
<dbReference type="OrthoDB" id="9788446at2"/>
<dbReference type="InterPro" id="IPR009057">
    <property type="entry name" value="Homeodomain-like_sf"/>
</dbReference>
<keyword evidence="7" id="KW-0804">Transcription</keyword>
<organism evidence="11 12">
    <name type="scientific">Metabacillus litoralis</name>
    <dbReference type="NCBI Taxonomy" id="152268"/>
    <lineage>
        <taxon>Bacteria</taxon>
        <taxon>Bacillati</taxon>
        <taxon>Bacillota</taxon>
        <taxon>Bacilli</taxon>
        <taxon>Bacillales</taxon>
        <taxon>Bacillaceae</taxon>
        <taxon>Metabacillus</taxon>
    </lineage>
</organism>
<dbReference type="Pfam" id="PF00072">
    <property type="entry name" value="Response_reg"/>
    <property type="match status" value="1"/>
</dbReference>
<reference evidence="11 12" key="1">
    <citation type="journal article" date="2005" name="Int. J. Syst. Evol. Microbiol.">
        <title>Bacillus litoralis sp. nov., isolated from a tidal flat of the Yellow Sea in Korea.</title>
        <authorList>
            <person name="Yoon J.H."/>
            <person name="Oh T.K."/>
        </authorList>
    </citation>
    <scope>NUCLEOTIDE SEQUENCE [LARGE SCALE GENOMIC DNA]</scope>
    <source>
        <strain evidence="11 12">SW-211</strain>
    </source>
</reference>
<comment type="caution">
    <text evidence="11">The sequence shown here is derived from an EMBL/GenBank/DDBJ whole genome shotgun (WGS) entry which is preliminary data.</text>
</comment>
<dbReference type="GO" id="GO:0003700">
    <property type="term" value="F:DNA-binding transcription factor activity"/>
    <property type="evidence" value="ECO:0007669"/>
    <property type="project" value="InterPro"/>
</dbReference>
<evidence type="ECO:0000259" key="10">
    <source>
        <dbReference type="PROSITE" id="PS50110"/>
    </source>
</evidence>
<dbReference type="InterPro" id="IPR051552">
    <property type="entry name" value="HptR"/>
</dbReference>
<evidence type="ECO:0000256" key="6">
    <source>
        <dbReference type="ARBA" id="ARBA00023125"/>
    </source>
</evidence>
<feature type="modified residue" description="4-aspartylphosphate" evidence="8">
    <location>
        <position position="55"/>
    </location>
</feature>
<keyword evidence="5" id="KW-0805">Transcription regulation</keyword>
<dbReference type="SUPFAM" id="SSF46689">
    <property type="entry name" value="Homeodomain-like"/>
    <property type="match status" value="2"/>
</dbReference>
<feature type="domain" description="Response regulatory" evidence="10">
    <location>
        <begin position="3"/>
        <end position="120"/>
    </location>
</feature>
<protein>
    <submittedName>
        <fullName evidence="11">Response regulator</fullName>
    </submittedName>
</protein>
<dbReference type="CDD" id="cd17536">
    <property type="entry name" value="REC_YesN-like"/>
    <property type="match status" value="1"/>
</dbReference>
<dbReference type="RefSeq" id="WP_146945521.1">
    <property type="nucleotide sequence ID" value="NZ_VOQF01000001.1"/>
</dbReference>
<dbReference type="SMART" id="SM00448">
    <property type="entry name" value="REC"/>
    <property type="match status" value="1"/>
</dbReference>
<evidence type="ECO:0000256" key="8">
    <source>
        <dbReference type="PROSITE-ProRule" id="PRU00169"/>
    </source>
</evidence>
<keyword evidence="12" id="KW-1185">Reference proteome</keyword>
<feature type="domain" description="HTH araC/xylS-type" evidence="9">
    <location>
        <begin position="407"/>
        <end position="505"/>
    </location>
</feature>
<dbReference type="Gene3D" id="1.10.10.60">
    <property type="entry name" value="Homeodomain-like"/>
    <property type="match status" value="2"/>
</dbReference>
<dbReference type="InterPro" id="IPR018062">
    <property type="entry name" value="HTH_AraC-typ_CS"/>
</dbReference>
<dbReference type="PROSITE" id="PS00041">
    <property type="entry name" value="HTH_ARAC_FAMILY_1"/>
    <property type="match status" value="1"/>
</dbReference>
<dbReference type="GO" id="GO:0043565">
    <property type="term" value="F:sequence-specific DNA binding"/>
    <property type="evidence" value="ECO:0007669"/>
    <property type="project" value="InterPro"/>
</dbReference>
<dbReference type="InterPro" id="IPR001789">
    <property type="entry name" value="Sig_transdc_resp-reg_receiver"/>
</dbReference>